<comment type="subcellular location">
    <subcellularLocation>
        <location evidence="1">Nucleus</location>
    </subcellularLocation>
</comment>
<dbReference type="InterPro" id="IPR004883">
    <property type="entry name" value="LOB"/>
</dbReference>
<feature type="compositionally biased region" description="Polar residues" evidence="6">
    <location>
        <begin position="181"/>
        <end position="193"/>
    </location>
</feature>
<dbReference type="RefSeq" id="XP_038989896.1">
    <property type="nucleotide sequence ID" value="XM_039133968.1"/>
</dbReference>
<dbReference type="PANTHER" id="PTHR31301:SF83">
    <property type="entry name" value="PROTEIN ASYMMETRIC LEAVES 2"/>
    <property type="match status" value="1"/>
</dbReference>
<evidence type="ECO:0000256" key="3">
    <source>
        <dbReference type="ARBA" id="ARBA00022473"/>
    </source>
</evidence>
<evidence type="ECO:0000256" key="1">
    <source>
        <dbReference type="ARBA" id="ARBA00004123"/>
    </source>
</evidence>
<feature type="coiled-coil region" evidence="5">
    <location>
        <begin position="88"/>
        <end position="122"/>
    </location>
</feature>
<keyword evidence="4" id="KW-0539">Nucleus</keyword>
<evidence type="ECO:0000256" key="6">
    <source>
        <dbReference type="SAM" id="MobiDB-lite"/>
    </source>
</evidence>
<keyword evidence="5" id="KW-0175">Coiled coil</keyword>
<reference evidence="9 10" key="2">
    <citation type="submission" date="2025-04" db="UniProtKB">
        <authorList>
            <consortium name="RefSeq"/>
        </authorList>
    </citation>
    <scope>IDENTIFICATION</scope>
    <source>
        <tissue evidence="9 10">Young leaves</tissue>
    </source>
</reference>
<protein>
    <submittedName>
        <fullName evidence="9 10">LOB domain-containing protein 15-like</fullName>
    </submittedName>
</protein>
<dbReference type="PANTHER" id="PTHR31301">
    <property type="entry name" value="LOB DOMAIN-CONTAINING PROTEIN 4-RELATED"/>
    <property type="match status" value="1"/>
</dbReference>
<dbReference type="AlphaFoldDB" id="A0A8B9ASX1"/>
<keyword evidence="8" id="KW-1185">Reference proteome</keyword>
<dbReference type="RefSeq" id="XP_038989895.1">
    <property type="nucleotide sequence ID" value="XM_039133967.1"/>
</dbReference>
<dbReference type="Pfam" id="PF03195">
    <property type="entry name" value="LOB"/>
    <property type="match status" value="1"/>
</dbReference>
<gene>
    <name evidence="9 10" type="primary">LOC120113147</name>
</gene>
<evidence type="ECO:0000259" key="7">
    <source>
        <dbReference type="PROSITE" id="PS50891"/>
    </source>
</evidence>
<evidence type="ECO:0000256" key="5">
    <source>
        <dbReference type="SAM" id="Coils"/>
    </source>
</evidence>
<reference evidence="8" key="1">
    <citation type="journal article" date="2019" name="Nat. Commun.">
        <title>Genome-wide association mapping of date palm fruit traits.</title>
        <authorList>
            <person name="Hazzouri K.M."/>
            <person name="Gros-Balthazard M."/>
            <person name="Flowers J.M."/>
            <person name="Copetti D."/>
            <person name="Lemansour A."/>
            <person name="Lebrun M."/>
            <person name="Masmoudi K."/>
            <person name="Ferrand S."/>
            <person name="Dhar M.I."/>
            <person name="Fresquez Z.A."/>
            <person name="Rosas U."/>
            <person name="Zhang J."/>
            <person name="Talag J."/>
            <person name="Lee S."/>
            <person name="Kudrna D."/>
            <person name="Powell R.F."/>
            <person name="Leitch I.J."/>
            <person name="Krueger R.R."/>
            <person name="Wing R.A."/>
            <person name="Amiri K.M.A."/>
            <person name="Purugganan M.D."/>
        </authorList>
    </citation>
    <scope>NUCLEOTIDE SEQUENCE [LARGE SCALE GENOMIC DNA]</scope>
    <source>
        <strain evidence="8">cv. Khalas</strain>
    </source>
</reference>
<evidence type="ECO:0000313" key="10">
    <source>
        <dbReference type="RefSeq" id="XP_038989896.1"/>
    </source>
</evidence>
<sequence>MSNITTESSMDSSSPPPPVRHAPCAVCAHLRQRCRRDCPFALHFPGDRPTCLDFLCLAYGAQHAARMLGLLDRGQWTSAAHSLVYAAILRLRNREREALDAMVRLQNEVVDLQVSNSILRNQIAARQQPRQRPLSIYDLIQWPTNGGLAGVNQPPGGQTGRRPPASGPGEGIVPPGGQHGAPSSSGDNNRFEE</sequence>
<name>A0A8B9ASX1_PHODC</name>
<dbReference type="PROSITE" id="PS50891">
    <property type="entry name" value="LOB"/>
    <property type="match status" value="1"/>
</dbReference>
<evidence type="ECO:0000256" key="2">
    <source>
        <dbReference type="ARBA" id="ARBA00005474"/>
    </source>
</evidence>
<comment type="similarity">
    <text evidence="2">Belongs to the LOB domain-containing protein family.</text>
</comment>
<evidence type="ECO:0000256" key="4">
    <source>
        <dbReference type="ARBA" id="ARBA00023242"/>
    </source>
</evidence>
<accession>A0A8B9ASX1</accession>
<dbReference type="KEGG" id="pda:120113147"/>
<dbReference type="Proteomes" id="UP000228380">
    <property type="component" value="Chromosome 14"/>
</dbReference>
<feature type="region of interest" description="Disordered" evidence="6">
    <location>
        <begin position="147"/>
        <end position="193"/>
    </location>
</feature>
<evidence type="ECO:0000313" key="8">
    <source>
        <dbReference type="Proteomes" id="UP000228380"/>
    </source>
</evidence>
<dbReference type="OrthoDB" id="782237at2759"/>
<feature type="domain" description="LOB" evidence="7">
    <location>
        <begin position="22"/>
        <end position="123"/>
    </location>
</feature>
<keyword evidence="3" id="KW-0217">Developmental protein</keyword>
<feature type="compositionally biased region" description="Low complexity" evidence="6">
    <location>
        <begin position="153"/>
        <end position="164"/>
    </location>
</feature>
<dbReference type="GeneID" id="120113147"/>
<dbReference type="GO" id="GO:0005634">
    <property type="term" value="C:nucleus"/>
    <property type="evidence" value="ECO:0007669"/>
    <property type="project" value="UniProtKB-SubCell"/>
</dbReference>
<proteinExistence type="inferred from homology"/>
<evidence type="ECO:0000313" key="9">
    <source>
        <dbReference type="RefSeq" id="XP_038989895.1"/>
    </source>
</evidence>
<organism evidence="8 10">
    <name type="scientific">Phoenix dactylifera</name>
    <name type="common">Date palm</name>
    <dbReference type="NCBI Taxonomy" id="42345"/>
    <lineage>
        <taxon>Eukaryota</taxon>
        <taxon>Viridiplantae</taxon>
        <taxon>Streptophyta</taxon>
        <taxon>Embryophyta</taxon>
        <taxon>Tracheophyta</taxon>
        <taxon>Spermatophyta</taxon>
        <taxon>Magnoliopsida</taxon>
        <taxon>Liliopsida</taxon>
        <taxon>Arecaceae</taxon>
        <taxon>Coryphoideae</taxon>
        <taxon>Phoeniceae</taxon>
        <taxon>Phoenix</taxon>
    </lineage>
</organism>